<organism evidence="1 2">
    <name type="scientific">Nocardioides bigeumensis</name>
    <dbReference type="NCBI Taxonomy" id="433657"/>
    <lineage>
        <taxon>Bacteria</taxon>
        <taxon>Bacillati</taxon>
        <taxon>Actinomycetota</taxon>
        <taxon>Actinomycetes</taxon>
        <taxon>Propionibacteriales</taxon>
        <taxon>Nocardioidaceae</taxon>
        <taxon>Nocardioides</taxon>
    </lineage>
</organism>
<protein>
    <recommendedName>
        <fullName evidence="3">Integrase</fullName>
    </recommendedName>
</protein>
<evidence type="ECO:0008006" key="3">
    <source>
        <dbReference type="Google" id="ProtNLM"/>
    </source>
</evidence>
<comment type="caution">
    <text evidence="1">The sequence shown here is derived from an EMBL/GenBank/DDBJ whole genome shotgun (WGS) entry which is preliminary data.</text>
</comment>
<sequence length="49" mass="5572">MTRIEQSLRAALADYERDLIAAGKAPDTVHTYVDRAERFIEYLVGSYVP</sequence>
<dbReference type="Proteomes" id="UP001500575">
    <property type="component" value="Unassembled WGS sequence"/>
</dbReference>
<evidence type="ECO:0000313" key="2">
    <source>
        <dbReference type="Proteomes" id="UP001500575"/>
    </source>
</evidence>
<proteinExistence type="predicted"/>
<accession>A0ABN2XMB5</accession>
<dbReference type="EMBL" id="BAAAQQ010000002">
    <property type="protein sequence ID" value="GAA2114851.1"/>
    <property type="molecule type" value="Genomic_DNA"/>
</dbReference>
<gene>
    <name evidence="1" type="ORF">GCM10009843_03620</name>
</gene>
<keyword evidence="2" id="KW-1185">Reference proteome</keyword>
<reference evidence="1 2" key="1">
    <citation type="journal article" date="2019" name="Int. J. Syst. Evol. Microbiol.">
        <title>The Global Catalogue of Microorganisms (GCM) 10K type strain sequencing project: providing services to taxonomists for standard genome sequencing and annotation.</title>
        <authorList>
            <consortium name="The Broad Institute Genomics Platform"/>
            <consortium name="The Broad Institute Genome Sequencing Center for Infectious Disease"/>
            <person name="Wu L."/>
            <person name="Ma J."/>
        </authorList>
    </citation>
    <scope>NUCLEOTIDE SEQUENCE [LARGE SCALE GENOMIC DNA]</scope>
    <source>
        <strain evidence="1 2">JCM 16021</strain>
    </source>
</reference>
<evidence type="ECO:0000313" key="1">
    <source>
        <dbReference type="EMBL" id="GAA2114851.1"/>
    </source>
</evidence>
<name>A0ABN2XMB5_9ACTN</name>